<dbReference type="GO" id="GO:0005743">
    <property type="term" value="C:mitochondrial inner membrane"/>
    <property type="evidence" value="ECO:0007669"/>
    <property type="project" value="UniProtKB-SubCell"/>
</dbReference>
<dbReference type="FunFam" id="1.20.120.1780:FF:000001">
    <property type="entry name" value="4-hydroxybenzoate octaprenyltransferase"/>
    <property type="match status" value="1"/>
</dbReference>
<evidence type="ECO:0000256" key="5">
    <source>
        <dbReference type="ARBA" id="ARBA00022688"/>
    </source>
</evidence>
<dbReference type="InterPro" id="IPR039653">
    <property type="entry name" value="Prenyltransferase"/>
</dbReference>
<keyword evidence="7 13" id="KW-1133">Transmembrane helix</keyword>
<comment type="cofactor">
    <cofactor evidence="1 13">
        <name>Mg(2+)</name>
        <dbReference type="ChEBI" id="CHEBI:18420"/>
    </cofactor>
</comment>
<dbReference type="PANTHER" id="PTHR11048:SF28">
    <property type="entry name" value="4-HYDROXYBENZOATE POLYPRENYLTRANSFERASE, MITOCHONDRIAL"/>
    <property type="match status" value="1"/>
</dbReference>
<evidence type="ECO:0000256" key="9">
    <source>
        <dbReference type="ARBA" id="ARBA00023229"/>
    </source>
</evidence>
<comment type="pathway">
    <text evidence="13">Cofactor biosynthesis; ubiquinone biosynthesis.</text>
</comment>
<evidence type="ECO:0000313" key="14">
    <source>
        <dbReference type="Proteomes" id="UP000694844"/>
    </source>
</evidence>
<evidence type="ECO:0000256" key="13">
    <source>
        <dbReference type="HAMAP-Rule" id="MF_03189"/>
    </source>
</evidence>
<comment type="catalytic activity">
    <reaction evidence="11">
        <text>all-trans-nonaprenyl diphosphate + 4-hydroxybenzoate = 4-hydroxy-3-(all-trans-nonaprenyl)benzoate + diphosphate</text>
        <dbReference type="Rhea" id="RHEA:17709"/>
        <dbReference type="ChEBI" id="CHEBI:17879"/>
        <dbReference type="ChEBI" id="CHEBI:33019"/>
        <dbReference type="ChEBI" id="CHEBI:58391"/>
        <dbReference type="ChEBI" id="CHEBI:84502"/>
        <dbReference type="EC" id="2.5.1.39"/>
    </reaction>
    <physiologicalReaction direction="left-to-right" evidence="11">
        <dbReference type="Rhea" id="RHEA:17710"/>
    </physiologicalReaction>
</comment>
<evidence type="ECO:0000313" key="16">
    <source>
        <dbReference type="RefSeq" id="XP_022300192.1"/>
    </source>
</evidence>
<dbReference type="GeneID" id="111108525"/>
<gene>
    <name evidence="15 16" type="primary">LOC111108525</name>
</gene>
<dbReference type="InterPro" id="IPR044878">
    <property type="entry name" value="UbiA_sf"/>
</dbReference>
<sequence length="441" mass="49591">MFRAILPILRTDCTYSRHFLLPTTTNLNWHLQKEPRTYKKKLCSHSLPFCSLQVNQMSHLNRGKSRQSEKIPKKCVHKLLPTDNVYWRNSNGFHALTNQSHRNAWNSLLFKAQCVQKNDVVLKRLASLSPQGIVEASPPVIQPYMRLIRFDKPIGTWLLYWPCTWSIALATPAGCLPSLWLLALFGAGSFFMRGAGCIINDMWDKDFDRKVERTKLRPMASGEVSQLQGLVCLAGMLSVSLGILLQLNWYSVVLGAASMGLVITYPLAKRFTFWPQAFLGLTFNYGALLGWSAVTGSIHPLSVLPLYFSGFCWTMVYDTIYAHQDKYDDMLIGVKSTALKFGDNTKLWLTGFGTTMVSLLVLTGRMCDQTWPYYSAVSLTAAHIAHQLYTVDLNNPDDCAKKFRSNSQLGLVMFLGIVLGTLLKKEEESSSKPNVPELPAS</sequence>
<evidence type="ECO:0000256" key="1">
    <source>
        <dbReference type="ARBA" id="ARBA00001946"/>
    </source>
</evidence>
<evidence type="ECO:0000256" key="11">
    <source>
        <dbReference type="ARBA" id="ARBA00050454"/>
    </source>
</evidence>
<evidence type="ECO:0000313" key="15">
    <source>
        <dbReference type="RefSeq" id="XP_022300191.1"/>
    </source>
</evidence>
<proteinExistence type="inferred from homology"/>
<dbReference type="KEGG" id="cvn:111108525"/>
<dbReference type="PROSITE" id="PS00943">
    <property type="entry name" value="UBIA"/>
    <property type="match status" value="1"/>
</dbReference>
<dbReference type="Proteomes" id="UP000694844">
    <property type="component" value="Chromosome 8"/>
</dbReference>
<comment type="catalytic activity">
    <reaction evidence="10">
        <text>all-trans-decaprenyl diphosphate + 4-hydroxybenzoate = 4-hydroxy-3-(all-trans-decaprenyl)benzoate + diphosphate</text>
        <dbReference type="Rhea" id="RHEA:44564"/>
        <dbReference type="ChEBI" id="CHEBI:17879"/>
        <dbReference type="ChEBI" id="CHEBI:33019"/>
        <dbReference type="ChEBI" id="CHEBI:60721"/>
        <dbReference type="ChEBI" id="CHEBI:84503"/>
        <dbReference type="EC" id="2.5.1.39"/>
    </reaction>
    <physiologicalReaction direction="left-to-right" evidence="10">
        <dbReference type="Rhea" id="RHEA:44565"/>
    </physiologicalReaction>
</comment>
<dbReference type="EC" id="2.5.1.39" evidence="13"/>
<evidence type="ECO:0000256" key="12">
    <source>
        <dbReference type="ARBA" id="ARBA00051182"/>
    </source>
</evidence>
<comment type="function">
    <text evidence="13">Catalyzes the prenylation of para-hydroxybenzoate (PHB) with an all-trans polyprenyl group. Mediates the second step in the final reaction sequence of coenzyme Q (CoQ) biosynthesis, which is the condensation of the polyisoprenoid side chain with PHB, generating the first membrane-bound Q intermediate.</text>
</comment>
<keyword evidence="4 13" id="KW-0808">Transferase</keyword>
<dbReference type="Gene3D" id="1.20.120.1780">
    <property type="entry name" value="UbiA prenyltransferase"/>
    <property type="match status" value="1"/>
</dbReference>
<dbReference type="PANTHER" id="PTHR11048">
    <property type="entry name" value="PRENYLTRANSFERASES"/>
    <property type="match status" value="1"/>
</dbReference>
<feature type="transmembrane region" description="Helical" evidence="13">
    <location>
        <begin position="179"/>
        <end position="203"/>
    </location>
</feature>
<keyword evidence="8 13" id="KW-0472">Membrane</keyword>
<dbReference type="CDD" id="cd13959">
    <property type="entry name" value="PT_UbiA_COQ2"/>
    <property type="match status" value="1"/>
</dbReference>
<evidence type="ECO:0000256" key="4">
    <source>
        <dbReference type="ARBA" id="ARBA00022679"/>
    </source>
</evidence>
<comment type="catalytic activity">
    <reaction evidence="12">
        <text>an all-trans-polyprenyl diphosphate + 4-hydroxybenzoate = a 4-hydroxy-3-(all-trans-polyprenyl)benzoate + diphosphate</text>
        <dbReference type="Rhea" id="RHEA:44504"/>
        <dbReference type="Rhea" id="RHEA-COMP:9514"/>
        <dbReference type="Rhea" id="RHEA-COMP:9564"/>
        <dbReference type="ChEBI" id="CHEBI:17879"/>
        <dbReference type="ChEBI" id="CHEBI:33019"/>
        <dbReference type="ChEBI" id="CHEBI:58914"/>
        <dbReference type="ChEBI" id="CHEBI:78396"/>
        <dbReference type="EC" id="2.5.1.39"/>
    </reaction>
    <physiologicalReaction direction="left-to-right" evidence="12">
        <dbReference type="Rhea" id="RHEA:44505"/>
    </physiologicalReaction>
</comment>
<name>A0A8B8BB08_CRAVI</name>
<evidence type="ECO:0000256" key="8">
    <source>
        <dbReference type="ARBA" id="ARBA00023136"/>
    </source>
</evidence>
<comment type="similarity">
    <text evidence="3 13">Belongs to the UbiA prenyltransferase family.</text>
</comment>
<keyword evidence="13" id="KW-0999">Mitochondrion inner membrane</keyword>
<evidence type="ECO:0000256" key="2">
    <source>
        <dbReference type="ARBA" id="ARBA00004141"/>
    </source>
</evidence>
<evidence type="ECO:0000256" key="10">
    <source>
        <dbReference type="ARBA" id="ARBA00049890"/>
    </source>
</evidence>
<dbReference type="OrthoDB" id="18170at2759"/>
<keyword evidence="13" id="KW-0496">Mitochondrion</keyword>
<protein>
    <recommendedName>
        <fullName evidence="13">4-hydroxybenzoate polyprenyltransferase, mitochondrial</fullName>
        <shortName evidence="13">4-HB polyprenyltransferase</shortName>
        <ecNumber evidence="13">2.5.1.39</ecNumber>
    </recommendedName>
    <alternativeName>
        <fullName evidence="13">Para-hydroxybenzoate--polyprenyltransferase</fullName>
        <shortName evidence="13">PHB:PPT</shortName>
        <shortName evidence="13">PHB:polyprenyltransferase</shortName>
    </alternativeName>
</protein>
<comment type="subcellular location">
    <subcellularLocation>
        <location evidence="2">Membrane</location>
        <topology evidence="2">Multi-pass membrane protein</topology>
    </subcellularLocation>
    <subcellularLocation>
        <location evidence="13">Mitochondrion inner membrane</location>
        <topology evidence="13">Multi-pass membrane protein</topology>
        <orientation evidence="13">Matrix side</orientation>
    </subcellularLocation>
</comment>
<dbReference type="RefSeq" id="XP_022300191.1">
    <property type="nucleotide sequence ID" value="XM_022444483.1"/>
</dbReference>
<feature type="transmembrane region" description="Helical" evidence="13">
    <location>
        <begin position="347"/>
        <end position="364"/>
    </location>
</feature>
<dbReference type="GO" id="GO:0006744">
    <property type="term" value="P:ubiquinone biosynthetic process"/>
    <property type="evidence" value="ECO:0007669"/>
    <property type="project" value="UniProtKB-UniRule"/>
</dbReference>
<dbReference type="FunFam" id="1.10.357.140:FF:000003">
    <property type="entry name" value="4-hydroxybenzoate polyprenyltransferase, mitochondrial"/>
    <property type="match status" value="1"/>
</dbReference>
<dbReference type="Gene3D" id="1.10.357.140">
    <property type="entry name" value="UbiA prenyltransferase"/>
    <property type="match status" value="1"/>
</dbReference>
<keyword evidence="9 13" id="KW-0414">Isoprene biosynthesis</keyword>
<dbReference type="UniPathway" id="UPA00232"/>
<keyword evidence="5 13" id="KW-0831">Ubiquinone biosynthesis</keyword>
<evidence type="ECO:0000256" key="6">
    <source>
        <dbReference type="ARBA" id="ARBA00022692"/>
    </source>
</evidence>
<accession>A0A8B8BB08</accession>
<evidence type="ECO:0000256" key="3">
    <source>
        <dbReference type="ARBA" id="ARBA00005985"/>
    </source>
</evidence>
<feature type="transmembrane region" description="Helical" evidence="13">
    <location>
        <begin position="224"/>
        <end position="243"/>
    </location>
</feature>
<dbReference type="InterPro" id="IPR030470">
    <property type="entry name" value="UbiA_prenylTrfase_CS"/>
</dbReference>
<organism evidence="14 15">
    <name type="scientific">Crassostrea virginica</name>
    <name type="common">Eastern oyster</name>
    <dbReference type="NCBI Taxonomy" id="6565"/>
    <lineage>
        <taxon>Eukaryota</taxon>
        <taxon>Metazoa</taxon>
        <taxon>Spiralia</taxon>
        <taxon>Lophotrochozoa</taxon>
        <taxon>Mollusca</taxon>
        <taxon>Bivalvia</taxon>
        <taxon>Autobranchia</taxon>
        <taxon>Pteriomorphia</taxon>
        <taxon>Ostreida</taxon>
        <taxon>Ostreoidea</taxon>
        <taxon>Ostreidae</taxon>
        <taxon>Crassostrea</taxon>
    </lineage>
</organism>
<reference evidence="15 16" key="1">
    <citation type="submission" date="2025-04" db="UniProtKB">
        <authorList>
            <consortium name="RefSeq"/>
        </authorList>
    </citation>
    <scope>IDENTIFICATION</scope>
    <source>
        <tissue evidence="15 16">Whole sample</tissue>
    </source>
</reference>
<dbReference type="InterPro" id="IPR000537">
    <property type="entry name" value="UbiA_prenyltransferase"/>
</dbReference>
<dbReference type="RefSeq" id="XP_022300192.1">
    <property type="nucleotide sequence ID" value="XM_022444484.1"/>
</dbReference>
<keyword evidence="14" id="KW-1185">Reference proteome</keyword>
<keyword evidence="6 13" id="KW-0812">Transmembrane</keyword>
<dbReference type="HAMAP" id="MF_01635">
    <property type="entry name" value="UbiA"/>
    <property type="match status" value="1"/>
</dbReference>
<dbReference type="Pfam" id="PF01040">
    <property type="entry name" value="UbiA"/>
    <property type="match status" value="1"/>
</dbReference>
<dbReference type="GO" id="GO:0008299">
    <property type="term" value="P:isoprenoid biosynthetic process"/>
    <property type="evidence" value="ECO:0007669"/>
    <property type="project" value="UniProtKB-UniRule"/>
</dbReference>
<dbReference type="AlphaFoldDB" id="A0A8B8BB08"/>
<dbReference type="InterPro" id="IPR006370">
    <property type="entry name" value="HB_polyprenyltransferase-like"/>
</dbReference>
<dbReference type="NCBIfam" id="TIGR01474">
    <property type="entry name" value="ubiA_proteo"/>
    <property type="match status" value="1"/>
</dbReference>
<feature type="transmembrane region" description="Helical" evidence="13">
    <location>
        <begin position="154"/>
        <end position="173"/>
    </location>
</feature>
<evidence type="ECO:0000256" key="7">
    <source>
        <dbReference type="ARBA" id="ARBA00022989"/>
    </source>
</evidence>
<dbReference type="GO" id="GO:0008412">
    <property type="term" value="F:4-hydroxybenzoate polyprenyltransferase activity"/>
    <property type="evidence" value="ECO:0007669"/>
    <property type="project" value="UniProtKB-EC"/>
</dbReference>